<evidence type="ECO:0000313" key="2">
    <source>
        <dbReference type="EMBL" id="AFZ70237.1"/>
    </source>
</evidence>
<dbReference type="KEGG" id="clg:Calag_0471"/>
<reference evidence="3" key="1">
    <citation type="submission" date="2012-03" db="EMBL/GenBank/DDBJ databases">
        <title>Complete genome of Caldisphaera lagunensis DSM 15908.</title>
        <authorList>
            <person name="Lucas S."/>
            <person name="Copeland A."/>
            <person name="Lapidus A."/>
            <person name="Glavina del Rio T."/>
            <person name="Dalin E."/>
            <person name="Tice H."/>
            <person name="Bruce D."/>
            <person name="Goodwin L."/>
            <person name="Pitluck S."/>
            <person name="Peters L."/>
            <person name="Mikhailova N."/>
            <person name="Teshima H."/>
            <person name="Kyrpides N."/>
            <person name="Mavromatis K."/>
            <person name="Ivanova N."/>
            <person name="Brettin T."/>
            <person name="Detter J.C."/>
            <person name="Han C."/>
            <person name="Larimer F."/>
            <person name="Land M."/>
            <person name="Hauser L."/>
            <person name="Markowitz V."/>
            <person name="Cheng J.-F."/>
            <person name="Hugenholtz P."/>
            <person name="Woyke T."/>
            <person name="Wu D."/>
            <person name="Spring S."/>
            <person name="Schroeder M."/>
            <person name="Brambilla E."/>
            <person name="Klenk H.-P."/>
            <person name="Eisen J.A."/>
        </authorList>
    </citation>
    <scope>NUCLEOTIDE SEQUENCE [LARGE SCALE GENOMIC DNA]</scope>
    <source>
        <strain evidence="3">DSM 15908 / JCM 11604 / IC-154</strain>
    </source>
</reference>
<sequence length="290" mass="33208">MSIYIRFKIKNIDWCKIVVKLYSEILSKEIEIPDRPEKIVSLAPAITETLYLIGAGDRVVGVSFFCNKPPEVSKKPRVGAYLNVNYNLLEKLNPDLLLVTTGAQRDRINELETKGYKVYPIPLPVNIYGILDNVMITGIIANEQEKARELAFNLTEKILKLKDILKGIRIYYEIDLGGPVSVGSHSYIGDAFKFMGLSHAFEKERVPYVINPDPNYIINYNPDIIVYEQKMNENATVEKYIKNLEKRNIKDIDAIKKKKIVIMEYDSLAHYGPSFFDAAMRLAERIKNLI</sequence>
<evidence type="ECO:0000259" key="1">
    <source>
        <dbReference type="PROSITE" id="PS50983"/>
    </source>
</evidence>
<proteinExistence type="predicted"/>
<dbReference type="STRING" id="1056495.Calag_0471"/>
<dbReference type="EMBL" id="CP003378">
    <property type="protein sequence ID" value="AFZ70237.1"/>
    <property type="molecule type" value="Genomic_DNA"/>
</dbReference>
<dbReference type="Proteomes" id="UP000010469">
    <property type="component" value="Chromosome"/>
</dbReference>
<protein>
    <submittedName>
        <fullName evidence="2">ABC-type Fe3+-hydroxamate transport system, periplasmic component</fullName>
    </submittedName>
</protein>
<dbReference type="AlphaFoldDB" id="L0AAT7"/>
<evidence type="ECO:0000313" key="3">
    <source>
        <dbReference type="Proteomes" id="UP000010469"/>
    </source>
</evidence>
<dbReference type="InterPro" id="IPR002491">
    <property type="entry name" value="ABC_transptr_periplasmic_BD"/>
</dbReference>
<feature type="domain" description="Fe/B12 periplasmic-binding" evidence="1">
    <location>
        <begin position="38"/>
        <end position="290"/>
    </location>
</feature>
<dbReference type="Pfam" id="PF01497">
    <property type="entry name" value="Peripla_BP_2"/>
    <property type="match status" value="1"/>
</dbReference>
<dbReference type="PANTHER" id="PTHR30535:SF34">
    <property type="entry name" value="MOLYBDATE-BINDING PROTEIN MOLA"/>
    <property type="match status" value="1"/>
</dbReference>
<dbReference type="InterPro" id="IPR050902">
    <property type="entry name" value="ABC_Transporter_SBP"/>
</dbReference>
<organism evidence="2 3">
    <name type="scientific">Caldisphaera lagunensis (strain DSM 15908 / JCM 11604 / ANMR 0165 / IC-154)</name>
    <dbReference type="NCBI Taxonomy" id="1056495"/>
    <lineage>
        <taxon>Archaea</taxon>
        <taxon>Thermoproteota</taxon>
        <taxon>Thermoprotei</taxon>
        <taxon>Acidilobales</taxon>
        <taxon>Caldisphaeraceae</taxon>
        <taxon>Caldisphaera</taxon>
    </lineage>
</organism>
<gene>
    <name evidence="2" type="ordered locus">Calag_0471</name>
</gene>
<name>L0AAT7_CALLD</name>
<dbReference type="InParanoid" id="L0AAT7"/>
<dbReference type="SUPFAM" id="SSF53807">
    <property type="entry name" value="Helical backbone' metal receptor"/>
    <property type="match status" value="1"/>
</dbReference>
<dbReference type="PROSITE" id="PS50983">
    <property type="entry name" value="FE_B12_PBP"/>
    <property type="match status" value="1"/>
</dbReference>
<keyword evidence="3" id="KW-1185">Reference proteome</keyword>
<dbReference type="Gene3D" id="3.40.50.1980">
    <property type="entry name" value="Nitrogenase molybdenum iron protein domain"/>
    <property type="match status" value="2"/>
</dbReference>
<dbReference type="eggNOG" id="arCOG04233">
    <property type="taxonomic scope" value="Archaea"/>
</dbReference>
<dbReference type="PANTHER" id="PTHR30535">
    <property type="entry name" value="VITAMIN B12-BINDING PROTEIN"/>
    <property type="match status" value="1"/>
</dbReference>
<dbReference type="CDD" id="cd01143">
    <property type="entry name" value="YvrC"/>
    <property type="match status" value="1"/>
</dbReference>
<accession>L0AAT7</accession>
<dbReference type="HOGENOM" id="CLU_038034_2_8_2"/>